<evidence type="ECO:0000313" key="3">
    <source>
        <dbReference type="EMBL" id="GBL85529.1"/>
    </source>
</evidence>
<keyword evidence="1" id="KW-1133">Transmembrane helix</keyword>
<gene>
    <name evidence="3" type="ORF">AVEN_34686_1</name>
</gene>
<dbReference type="Pfam" id="PF13358">
    <property type="entry name" value="DDE_3"/>
    <property type="match status" value="1"/>
</dbReference>
<dbReference type="GO" id="GO:0003676">
    <property type="term" value="F:nucleic acid binding"/>
    <property type="evidence" value="ECO:0007669"/>
    <property type="project" value="InterPro"/>
</dbReference>
<evidence type="ECO:0000259" key="2">
    <source>
        <dbReference type="Pfam" id="PF13358"/>
    </source>
</evidence>
<accession>A0A4Y2B248</accession>
<reference evidence="3 4" key="1">
    <citation type="journal article" date="2019" name="Sci. Rep.">
        <title>Orb-weaving spider Araneus ventricosus genome elucidates the spidroin gene catalogue.</title>
        <authorList>
            <person name="Kono N."/>
            <person name="Nakamura H."/>
            <person name="Ohtoshi R."/>
            <person name="Moran D.A.P."/>
            <person name="Shinohara A."/>
            <person name="Yoshida Y."/>
            <person name="Fujiwara M."/>
            <person name="Mori M."/>
            <person name="Tomita M."/>
            <person name="Arakawa K."/>
        </authorList>
    </citation>
    <scope>NUCLEOTIDE SEQUENCE [LARGE SCALE GENOMIC DNA]</scope>
</reference>
<protein>
    <recommendedName>
        <fullName evidence="2">Tc1-like transposase DDE domain-containing protein</fullName>
    </recommendedName>
</protein>
<keyword evidence="1" id="KW-0472">Membrane</keyword>
<name>A0A4Y2B248_ARAVE</name>
<dbReference type="OrthoDB" id="5292349at2759"/>
<dbReference type="InterPro" id="IPR036397">
    <property type="entry name" value="RNaseH_sf"/>
</dbReference>
<dbReference type="Proteomes" id="UP000499080">
    <property type="component" value="Unassembled WGS sequence"/>
</dbReference>
<keyword evidence="1" id="KW-0812">Transmembrane</keyword>
<organism evidence="3 4">
    <name type="scientific">Araneus ventricosus</name>
    <name type="common">Orbweaver spider</name>
    <name type="synonym">Epeira ventricosa</name>
    <dbReference type="NCBI Taxonomy" id="182803"/>
    <lineage>
        <taxon>Eukaryota</taxon>
        <taxon>Metazoa</taxon>
        <taxon>Ecdysozoa</taxon>
        <taxon>Arthropoda</taxon>
        <taxon>Chelicerata</taxon>
        <taxon>Arachnida</taxon>
        <taxon>Araneae</taxon>
        <taxon>Araneomorphae</taxon>
        <taxon>Entelegynae</taxon>
        <taxon>Araneoidea</taxon>
        <taxon>Araneidae</taxon>
        <taxon>Araneus</taxon>
    </lineage>
</organism>
<dbReference type="Gene3D" id="3.30.420.10">
    <property type="entry name" value="Ribonuclease H-like superfamily/Ribonuclease H"/>
    <property type="match status" value="1"/>
</dbReference>
<sequence length="219" mass="24908">MIWRQPGTRYRAPNITERDHYRGGGLLVWAGTGRTDLYVFSGYSVAVVRYRDEILHPLVLPFIAAMGTDAIFMDDNALPHRARLVQSYLESETIPQMAWPARSPDLNPTEHVWDILGRRFEGRSVYSPQALLQEWALLTQQAFNDTIDSMPRRCQACNSARGYIPGISVWFPLHILPTNFGCRAATAVIYVFLFVFALLFDMWSSNVTPTSGITFTHIH</sequence>
<keyword evidence="4" id="KW-1185">Reference proteome</keyword>
<evidence type="ECO:0000256" key="1">
    <source>
        <dbReference type="SAM" id="Phobius"/>
    </source>
</evidence>
<dbReference type="EMBL" id="BGPR01000043">
    <property type="protein sequence ID" value="GBL85529.1"/>
    <property type="molecule type" value="Genomic_DNA"/>
</dbReference>
<feature type="transmembrane region" description="Helical" evidence="1">
    <location>
        <begin position="180"/>
        <end position="200"/>
    </location>
</feature>
<dbReference type="InterPro" id="IPR038717">
    <property type="entry name" value="Tc1-like_DDE_dom"/>
</dbReference>
<proteinExistence type="predicted"/>
<feature type="domain" description="Tc1-like transposase DDE" evidence="2">
    <location>
        <begin position="71"/>
        <end position="124"/>
    </location>
</feature>
<comment type="caution">
    <text evidence="3">The sequence shown here is derived from an EMBL/GenBank/DDBJ whole genome shotgun (WGS) entry which is preliminary data.</text>
</comment>
<dbReference type="AlphaFoldDB" id="A0A4Y2B248"/>
<evidence type="ECO:0000313" key="4">
    <source>
        <dbReference type="Proteomes" id="UP000499080"/>
    </source>
</evidence>